<dbReference type="InterPro" id="IPR026983">
    <property type="entry name" value="DHC"/>
</dbReference>
<dbReference type="GO" id="GO:0051959">
    <property type="term" value="F:dynein light intermediate chain binding"/>
    <property type="evidence" value="ECO:0007669"/>
    <property type="project" value="InterPro"/>
</dbReference>
<dbReference type="Pfam" id="PF18199">
    <property type="entry name" value="Dynein_C"/>
    <property type="match status" value="1"/>
</dbReference>
<accession>A0A3S4ZXD9</accession>
<sequence length="121" mass="13519">MARVSYVESLPLANSPEVFGLHPNAEIDYYSSAAKEMWLQLLELQPQTGNQSTSVNRDELISHVADDVLKALPACFNGEAIRKRYQNEMSPTTVVLLQVSEAKLLPNYGAVLWVTWPSLRS</sequence>
<dbReference type="OrthoDB" id="10251809at2759"/>
<dbReference type="GO" id="GO:0045505">
    <property type="term" value="F:dynein intermediate chain binding"/>
    <property type="evidence" value="ECO:0007669"/>
    <property type="project" value="InterPro"/>
</dbReference>
<dbReference type="EMBL" id="CAAALY010000093">
    <property type="protein sequence ID" value="VEL06604.1"/>
    <property type="molecule type" value="Genomic_DNA"/>
</dbReference>
<dbReference type="Proteomes" id="UP000784294">
    <property type="component" value="Unassembled WGS sequence"/>
</dbReference>
<name>A0A3S4ZXD9_9PLAT</name>
<gene>
    <name evidence="2" type="ORF">PXEA_LOCUS44</name>
</gene>
<evidence type="ECO:0000313" key="3">
    <source>
        <dbReference type="Proteomes" id="UP000784294"/>
    </source>
</evidence>
<dbReference type="AlphaFoldDB" id="A0A3S4ZXD9"/>
<reference evidence="2" key="1">
    <citation type="submission" date="2018-11" db="EMBL/GenBank/DDBJ databases">
        <authorList>
            <consortium name="Pathogen Informatics"/>
        </authorList>
    </citation>
    <scope>NUCLEOTIDE SEQUENCE</scope>
</reference>
<keyword evidence="3" id="KW-1185">Reference proteome</keyword>
<dbReference type="PANTHER" id="PTHR22878:SF63">
    <property type="entry name" value="DYNEIN AXONEMAL HEAVY CHAIN 10"/>
    <property type="match status" value="1"/>
</dbReference>
<comment type="caution">
    <text evidence="2">The sequence shown here is derived from an EMBL/GenBank/DDBJ whole genome shotgun (WGS) entry which is preliminary data.</text>
</comment>
<protein>
    <recommendedName>
        <fullName evidence="1">Dynein heavy chain C-terminal domain-containing protein</fullName>
    </recommendedName>
</protein>
<dbReference type="GO" id="GO:0007018">
    <property type="term" value="P:microtubule-based movement"/>
    <property type="evidence" value="ECO:0007669"/>
    <property type="project" value="InterPro"/>
</dbReference>
<proteinExistence type="predicted"/>
<evidence type="ECO:0000313" key="2">
    <source>
        <dbReference type="EMBL" id="VEL06604.1"/>
    </source>
</evidence>
<feature type="domain" description="Dynein heavy chain C-terminal" evidence="1">
    <location>
        <begin position="33"/>
        <end position="98"/>
    </location>
</feature>
<evidence type="ECO:0000259" key="1">
    <source>
        <dbReference type="Pfam" id="PF18199"/>
    </source>
</evidence>
<dbReference type="InterPro" id="IPR041228">
    <property type="entry name" value="Dynein_C"/>
</dbReference>
<dbReference type="GO" id="GO:0030286">
    <property type="term" value="C:dynein complex"/>
    <property type="evidence" value="ECO:0007669"/>
    <property type="project" value="InterPro"/>
</dbReference>
<organism evidence="2 3">
    <name type="scientific">Protopolystoma xenopodis</name>
    <dbReference type="NCBI Taxonomy" id="117903"/>
    <lineage>
        <taxon>Eukaryota</taxon>
        <taxon>Metazoa</taxon>
        <taxon>Spiralia</taxon>
        <taxon>Lophotrochozoa</taxon>
        <taxon>Platyhelminthes</taxon>
        <taxon>Monogenea</taxon>
        <taxon>Polyopisthocotylea</taxon>
        <taxon>Polystomatidea</taxon>
        <taxon>Polystomatidae</taxon>
        <taxon>Protopolystoma</taxon>
    </lineage>
</organism>
<dbReference type="PANTHER" id="PTHR22878">
    <property type="entry name" value="DYNEIN HEAVY CHAIN 6, AXONEMAL-LIKE-RELATED"/>
    <property type="match status" value="1"/>
</dbReference>